<gene>
    <name evidence="2" type="ORF">NDU88_000371</name>
</gene>
<dbReference type="PANTHER" id="PTHR46345:SF8">
    <property type="entry name" value="FORMIN 3, ISOFORM B"/>
    <property type="match status" value="1"/>
</dbReference>
<organism evidence="2 3">
    <name type="scientific">Pleurodeles waltl</name>
    <name type="common">Iberian ribbed newt</name>
    <dbReference type="NCBI Taxonomy" id="8319"/>
    <lineage>
        <taxon>Eukaryota</taxon>
        <taxon>Metazoa</taxon>
        <taxon>Chordata</taxon>
        <taxon>Craniata</taxon>
        <taxon>Vertebrata</taxon>
        <taxon>Euteleostomi</taxon>
        <taxon>Amphibia</taxon>
        <taxon>Batrachia</taxon>
        <taxon>Caudata</taxon>
        <taxon>Salamandroidea</taxon>
        <taxon>Salamandridae</taxon>
        <taxon>Pleurodelinae</taxon>
        <taxon>Pleurodeles</taxon>
    </lineage>
</organism>
<dbReference type="Gene3D" id="1.20.58.2220">
    <property type="entry name" value="Formin, FH2 domain"/>
    <property type="match status" value="1"/>
</dbReference>
<evidence type="ECO:0000256" key="1">
    <source>
        <dbReference type="SAM" id="MobiDB-lite"/>
    </source>
</evidence>
<accession>A0AAV7V6R0</accession>
<protein>
    <submittedName>
        <fullName evidence="2">Uncharacterized protein</fullName>
    </submittedName>
</protein>
<comment type="caution">
    <text evidence="2">The sequence shown here is derived from an EMBL/GenBank/DDBJ whole genome shotgun (WGS) entry which is preliminary data.</text>
</comment>
<dbReference type="Proteomes" id="UP001066276">
    <property type="component" value="Chromosome 2_1"/>
</dbReference>
<sequence length="169" mass="18986">MLINLTMGAKEIHFLDNSMEDYNGAVTHGMVGDPAAAPPHPPFTLDCPPPPPAPPPPPPSAPPTPETCLFQKFGARRRSKLRNFNWDAIPQERVQGRRSLWSIEQSLEDLQIDTGRIEELFARREEDPVARHGSWRAQRTQSLAEAPVQKVSDPCWTILTRGQRMVLYA</sequence>
<proteinExistence type="predicted"/>
<dbReference type="EMBL" id="JANPWB010000003">
    <property type="protein sequence ID" value="KAJ1196501.1"/>
    <property type="molecule type" value="Genomic_DNA"/>
</dbReference>
<reference evidence="2" key="1">
    <citation type="journal article" date="2022" name="bioRxiv">
        <title>Sequencing and chromosome-scale assembly of the giantPleurodeles waltlgenome.</title>
        <authorList>
            <person name="Brown T."/>
            <person name="Elewa A."/>
            <person name="Iarovenko S."/>
            <person name="Subramanian E."/>
            <person name="Araus A.J."/>
            <person name="Petzold A."/>
            <person name="Susuki M."/>
            <person name="Suzuki K.-i.T."/>
            <person name="Hayashi T."/>
            <person name="Toyoda A."/>
            <person name="Oliveira C."/>
            <person name="Osipova E."/>
            <person name="Leigh N.D."/>
            <person name="Simon A."/>
            <person name="Yun M.H."/>
        </authorList>
    </citation>
    <scope>NUCLEOTIDE SEQUENCE</scope>
    <source>
        <strain evidence="2">20211129_DDA</strain>
        <tissue evidence="2">Liver</tissue>
    </source>
</reference>
<evidence type="ECO:0000313" key="2">
    <source>
        <dbReference type="EMBL" id="KAJ1196501.1"/>
    </source>
</evidence>
<dbReference type="SUPFAM" id="SSF101447">
    <property type="entry name" value="Formin homology 2 domain (FH2 domain)"/>
    <property type="match status" value="1"/>
</dbReference>
<dbReference type="PANTHER" id="PTHR46345">
    <property type="entry name" value="INVERTED FORMIN-2"/>
    <property type="match status" value="1"/>
</dbReference>
<name>A0AAV7V6R0_PLEWA</name>
<dbReference type="InterPro" id="IPR042201">
    <property type="entry name" value="FH2_Formin_sf"/>
</dbReference>
<feature type="region of interest" description="Disordered" evidence="1">
    <location>
        <begin position="33"/>
        <end position="68"/>
    </location>
</feature>
<dbReference type="AlphaFoldDB" id="A0AAV7V6R0"/>
<feature type="compositionally biased region" description="Pro residues" evidence="1">
    <location>
        <begin position="36"/>
        <end position="65"/>
    </location>
</feature>
<evidence type="ECO:0000313" key="3">
    <source>
        <dbReference type="Proteomes" id="UP001066276"/>
    </source>
</evidence>
<keyword evidence="3" id="KW-1185">Reference proteome</keyword>